<name>A0A7R9VBI1_9CHLO</name>
<dbReference type="InterPro" id="IPR002637">
    <property type="entry name" value="RdgB/HAM1"/>
</dbReference>
<protein>
    <recommendedName>
        <fullName evidence="10">XTP/dITP diphosphatase</fullName>
        <ecNumber evidence="10">3.6.1.66</ecNumber>
    </recommendedName>
</protein>
<gene>
    <name evidence="14" type="ORF">CEUR00632_LOCUS10661</name>
</gene>
<evidence type="ECO:0000256" key="1">
    <source>
        <dbReference type="ARBA" id="ARBA00004496"/>
    </source>
</evidence>
<dbReference type="GO" id="GO:0009143">
    <property type="term" value="P:nucleoside triphosphate catabolic process"/>
    <property type="evidence" value="ECO:0007669"/>
    <property type="project" value="InterPro"/>
</dbReference>
<dbReference type="InterPro" id="IPR029001">
    <property type="entry name" value="ITPase-like_fam"/>
</dbReference>
<dbReference type="GO" id="GO:0036220">
    <property type="term" value="F:ITP diphosphatase activity"/>
    <property type="evidence" value="ECO:0007669"/>
    <property type="project" value="UniProtKB-EC"/>
</dbReference>
<comment type="subcellular location">
    <subcellularLocation>
        <location evidence="1">Cytoplasm</location>
    </subcellularLocation>
</comment>
<evidence type="ECO:0000256" key="9">
    <source>
        <dbReference type="ARBA" id="ARBA00054940"/>
    </source>
</evidence>
<dbReference type="EMBL" id="HBEC01023328">
    <property type="protein sequence ID" value="CAD8290866.1"/>
    <property type="molecule type" value="Transcribed_RNA"/>
</dbReference>
<keyword evidence="7" id="KW-0460">Magnesium</keyword>
<dbReference type="GO" id="GO:0005737">
    <property type="term" value="C:cytoplasm"/>
    <property type="evidence" value="ECO:0007669"/>
    <property type="project" value="UniProtKB-SubCell"/>
</dbReference>
<dbReference type="PANTHER" id="PTHR11067">
    <property type="entry name" value="INOSINE TRIPHOSPHATE PYROPHOSPHATASE/HAM1 PROTEIN"/>
    <property type="match status" value="1"/>
</dbReference>
<dbReference type="Pfam" id="PF01725">
    <property type="entry name" value="Ham1p_like"/>
    <property type="match status" value="1"/>
</dbReference>
<dbReference type="FunFam" id="3.90.950.10:FF:000003">
    <property type="entry name" value="Inosine triphosphate pyrophosphatase"/>
    <property type="match status" value="1"/>
</dbReference>
<keyword evidence="5" id="KW-0547">Nucleotide-binding</keyword>
<dbReference type="GO" id="GO:0000166">
    <property type="term" value="F:nucleotide binding"/>
    <property type="evidence" value="ECO:0007669"/>
    <property type="project" value="UniProtKB-KW"/>
</dbReference>
<evidence type="ECO:0000256" key="8">
    <source>
        <dbReference type="ARBA" id="ARBA00023080"/>
    </source>
</evidence>
<dbReference type="Gene3D" id="3.90.950.10">
    <property type="match status" value="1"/>
</dbReference>
<dbReference type="EC" id="3.6.1.66" evidence="10"/>
<evidence type="ECO:0000256" key="10">
    <source>
        <dbReference type="ARBA" id="ARBA00066468"/>
    </source>
</evidence>
<evidence type="ECO:0000256" key="2">
    <source>
        <dbReference type="ARBA" id="ARBA00008023"/>
    </source>
</evidence>
<keyword evidence="8" id="KW-0546">Nucleotide metabolism</keyword>
<dbReference type="AlphaFoldDB" id="A0A7R9VBI1"/>
<evidence type="ECO:0000256" key="4">
    <source>
        <dbReference type="ARBA" id="ARBA00022723"/>
    </source>
</evidence>
<dbReference type="GO" id="GO:0009117">
    <property type="term" value="P:nucleotide metabolic process"/>
    <property type="evidence" value="ECO:0007669"/>
    <property type="project" value="UniProtKB-KW"/>
</dbReference>
<evidence type="ECO:0000256" key="3">
    <source>
        <dbReference type="ARBA" id="ARBA00022490"/>
    </source>
</evidence>
<sequence>MPGPYIKWFLEKLGHEGLNRMLAGFEDKTAYAQCIFAYTPGPGVEPITFVGRTKGRIVAARGPSDFGWDPVFEADGFGQTYAEMDKEVKNTISHRYRSLAMLREYLVANA</sequence>
<comment type="catalytic activity">
    <reaction evidence="13">
        <text>N(6)-hydroxy-dATP + H2O = N(6)-hydroxy-dAMP + diphosphate + H(+)</text>
        <dbReference type="Rhea" id="RHEA:83971"/>
        <dbReference type="ChEBI" id="CHEBI:15377"/>
        <dbReference type="ChEBI" id="CHEBI:15378"/>
        <dbReference type="ChEBI" id="CHEBI:33019"/>
        <dbReference type="ChEBI" id="CHEBI:233529"/>
        <dbReference type="ChEBI" id="CHEBI:233530"/>
    </reaction>
    <physiologicalReaction direction="left-to-right" evidence="13">
        <dbReference type="Rhea" id="RHEA:83972"/>
    </physiologicalReaction>
</comment>
<evidence type="ECO:0000256" key="7">
    <source>
        <dbReference type="ARBA" id="ARBA00022842"/>
    </source>
</evidence>
<organism evidence="14">
    <name type="scientific">Chlamydomonas euryale</name>
    <dbReference type="NCBI Taxonomy" id="1486919"/>
    <lineage>
        <taxon>Eukaryota</taxon>
        <taxon>Viridiplantae</taxon>
        <taxon>Chlorophyta</taxon>
        <taxon>core chlorophytes</taxon>
        <taxon>Chlorophyceae</taxon>
        <taxon>CS clade</taxon>
        <taxon>Chlamydomonadales</taxon>
        <taxon>Chlamydomonadaceae</taxon>
        <taxon>Chlamydomonas</taxon>
    </lineage>
</organism>
<keyword evidence="6" id="KW-0378">Hydrolase</keyword>
<evidence type="ECO:0000256" key="11">
    <source>
        <dbReference type="ARBA" id="ARBA00093218"/>
    </source>
</evidence>
<keyword evidence="3" id="KW-0963">Cytoplasm</keyword>
<evidence type="ECO:0000256" key="6">
    <source>
        <dbReference type="ARBA" id="ARBA00022801"/>
    </source>
</evidence>
<evidence type="ECO:0000256" key="5">
    <source>
        <dbReference type="ARBA" id="ARBA00022741"/>
    </source>
</evidence>
<dbReference type="SUPFAM" id="SSF52972">
    <property type="entry name" value="ITPase-like"/>
    <property type="match status" value="1"/>
</dbReference>
<dbReference type="CDD" id="cd00515">
    <property type="entry name" value="HAM1"/>
    <property type="match status" value="1"/>
</dbReference>
<comment type="similarity">
    <text evidence="2">Belongs to the HAM1 NTPase family.</text>
</comment>
<dbReference type="GO" id="GO:0046872">
    <property type="term" value="F:metal ion binding"/>
    <property type="evidence" value="ECO:0007669"/>
    <property type="project" value="UniProtKB-KW"/>
</dbReference>
<keyword evidence="4" id="KW-0479">Metal-binding</keyword>
<proteinExistence type="inferred from homology"/>
<evidence type="ECO:0000313" key="14">
    <source>
        <dbReference type="EMBL" id="CAD8290866.1"/>
    </source>
</evidence>
<evidence type="ECO:0000256" key="13">
    <source>
        <dbReference type="ARBA" id="ARBA00093271"/>
    </source>
</evidence>
<comment type="function">
    <text evidence="9">Pyrophosphatase that hydrolyzes the non-canonical purine nucleotides inosine triphosphate (ITP), deoxyinosine triphosphate (dITP) as well as 2'-deoxy-N-6-hydroxylaminopurine triphosphate (dHAPTP) and xanthosine 5'-triphosphate (XTP) to their respective monophosphate derivatives. The enzyme does not distinguish between the deoxy- and ribose forms. Probably excludes non-canonical purines from RNA and DNA precursor pools, thus preventing their incorporation into RNA and DNA and avoiding chromosomal lesions.</text>
</comment>
<comment type="catalytic activity">
    <reaction evidence="11">
        <text>ITP + H2O = IMP + diphosphate + H(+)</text>
        <dbReference type="Rhea" id="RHEA:29399"/>
        <dbReference type="ChEBI" id="CHEBI:15377"/>
        <dbReference type="ChEBI" id="CHEBI:15378"/>
        <dbReference type="ChEBI" id="CHEBI:33019"/>
        <dbReference type="ChEBI" id="CHEBI:58053"/>
        <dbReference type="ChEBI" id="CHEBI:61402"/>
        <dbReference type="EC" id="3.6.1.66"/>
    </reaction>
    <physiologicalReaction direction="left-to-right" evidence="11">
        <dbReference type="Rhea" id="RHEA:29400"/>
    </physiologicalReaction>
</comment>
<dbReference type="PANTHER" id="PTHR11067:SF9">
    <property type="entry name" value="INOSINE TRIPHOSPHATE PYROPHOSPHATASE"/>
    <property type="match status" value="1"/>
</dbReference>
<comment type="catalytic activity">
    <reaction evidence="12">
        <text>dITP + H2O = dIMP + diphosphate + H(+)</text>
        <dbReference type="Rhea" id="RHEA:28342"/>
        <dbReference type="ChEBI" id="CHEBI:15377"/>
        <dbReference type="ChEBI" id="CHEBI:15378"/>
        <dbReference type="ChEBI" id="CHEBI:33019"/>
        <dbReference type="ChEBI" id="CHEBI:61194"/>
        <dbReference type="ChEBI" id="CHEBI:61382"/>
        <dbReference type="EC" id="3.6.1.66"/>
    </reaction>
    <physiologicalReaction direction="left-to-right" evidence="12">
        <dbReference type="Rhea" id="RHEA:28343"/>
    </physiologicalReaction>
</comment>
<evidence type="ECO:0000256" key="12">
    <source>
        <dbReference type="ARBA" id="ARBA00093255"/>
    </source>
</evidence>
<accession>A0A7R9VBI1</accession>
<reference evidence="14" key="1">
    <citation type="submission" date="2021-01" db="EMBL/GenBank/DDBJ databases">
        <authorList>
            <person name="Corre E."/>
            <person name="Pelletier E."/>
            <person name="Niang G."/>
            <person name="Scheremetjew M."/>
            <person name="Finn R."/>
            <person name="Kale V."/>
            <person name="Holt S."/>
            <person name="Cochrane G."/>
            <person name="Meng A."/>
            <person name="Brown T."/>
            <person name="Cohen L."/>
        </authorList>
    </citation>
    <scope>NUCLEOTIDE SEQUENCE</scope>
    <source>
        <strain evidence="14">CCMP219</strain>
    </source>
</reference>